<keyword evidence="9" id="KW-0186">Copper</keyword>
<evidence type="ECO:0000256" key="11">
    <source>
        <dbReference type="SAM" id="MobiDB-lite"/>
    </source>
</evidence>
<sequence>MANRQFDGQARASDDIKGRIEETTGTQIKGKEEAMEKVAQFQDAMPQGFRVYNKPTVDERPLDGALGKSPYGSKENPQQSTTSLDGALGKSPYGGVENPVPDTTPLDSALDKSPIGSTDNPQQGTSAIDSLAQDFGPAQSKETLNAAKQSINNRSRAQSITHNFDPVYGEETRKMIQRKMTETTEAAKEKLKALKLGEDLQTGIPITAANDITAASDITRADSKETLANTSKNDEGLLRTTIKIASLKAVCVLEGLNVGGTIYFAQEPNNPTVVEGEIHGLTPGKHGLHIHALGDTTNGCNSTGPHFNPKNVEHGDLADEVRHAGDLGNITANNDGIAKFLMKNNLLHLYGNESAIGRALVVHADPDDLGRGGHEQSKLTGNAGARLACGIIGLQTATPTRANIDSTIDLINQTREKAKSIINLGNNDWMKKELESASIKAICVLEGSSTVTGLISFGQDGPKPTIIEGEIQGLSAGEHGLHIHALGDTTNGCNSTGPHFNPHNVEHGDLSDNIRHAGDLGNILAGNDGVAKFIVTNNLLQLSGNDSCLGRALVVHADRDDLGRGGHDQSKLTGNAGARLACGIIGLQARA</sequence>
<evidence type="ECO:0000256" key="9">
    <source>
        <dbReference type="ARBA" id="ARBA00023008"/>
    </source>
</evidence>
<dbReference type="CDD" id="cd00305">
    <property type="entry name" value="Cu-Zn_Superoxide_Dismutase"/>
    <property type="match status" value="2"/>
</dbReference>
<evidence type="ECO:0000256" key="7">
    <source>
        <dbReference type="ARBA" id="ARBA00022862"/>
    </source>
</evidence>
<dbReference type="InterPro" id="IPR036423">
    <property type="entry name" value="SOD-like_Cu/Zn_dom_sf"/>
</dbReference>
<dbReference type="InterPro" id="IPR001424">
    <property type="entry name" value="SOD_Cu_Zn_dom"/>
</dbReference>
<dbReference type="Gene3D" id="2.60.40.200">
    <property type="entry name" value="Superoxide dismutase, copper/zinc binding domain"/>
    <property type="match status" value="2"/>
</dbReference>
<evidence type="ECO:0000256" key="10">
    <source>
        <dbReference type="ARBA" id="ARBA00049204"/>
    </source>
</evidence>
<dbReference type="InterPro" id="IPR018152">
    <property type="entry name" value="SOD_Cu/Zn_BS"/>
</dbReference>
<dbReference type="PROSITE" id="PS00332">
    <property type="entry name" value="SOD_CU_ZN_2"/>
    <property type="match status" value="2"/>
</dbReference>
<dbReference type="PRINTS" id="PR00068">
    <property type="entry name" value="CUZNDISMTASE"/>
</dbReference>
<dbReference type="EC" id="1.15.1.1" evidence="4"/>
<keyword evidence="7" id="KW-0049">Antioxidant</keyword>
<comment type="cofactor">
    <cofactor evidence="1">
        <name>Cu cation</name>
        <dbReference type="ChEBI" id="CHEBI:23378"/>
    </cofactor>
</comment>
<feature type="region of interest" description="Disordered" evidence="11">
    <location>
        <begin position="46"/>
        <end position="128"/>
    </location>
</feature>
<dbReference type="SUPFAM" id="SSF49329">
    <property type="entry name" value="Cu,Zn superoxide dismutase-like"/>
    <property type="match status" value="2"/>
</dbReference>
<keyword evidence="5" id="KW-0479">Metal-binding</keyword>
<evidence type="ECO:0000259" key="12">
    <source>
        <dbReference type="Pfam" id="PF00080"/>
    </source>
</evidence>
<dbReference type="Pfam" id="PF00080">
    <property type="entry name" value="Sod_Cu"/>
    <property type="match status" value="2"/>
</dbReference>
<evidence type="ECO:0000256" key="3">
    <source>
        <dbReference type="ARBA" id="ARBA00010457"/>
    </source>
</evidence>
<feature type="compositionally biased region" description="Polar residues" evidence="11">
    <location>
        <begin position="75"/>
        <end position="84"/>
    </location>
</feature>
<organism evidence="13 14">
    <name type="scientific">Ceratodon purpureus</name>
    <name type="common">Fire moss</name>
    <name type="synonym">Dicranum purpureum</name>
    <dbReference type="NCBI Taxonomy" id="3225"/>
    <lineage>
        <taxon>Eukaryota</taxon>
        <taxon>Viridiplantae</taxon>
        <taxon>Streptophyta</taxon>
        <taxon>Embryophyta</taxon>
        <taxon>Bryophyta</taxon>
        <taxon>Bryophytina</taxon>
        <taxon>Bryopsida</taxon>
        <taxon>Dicranidae</taxon>
        <taxon>Pseudoditrichales</taxon>
        <taxon>Ditrichaceae</taxon>
        <taxon>Ceratodon</taxon>
    </lineage>
</organism>
<keyword evidence="14" id="KW-1185">Reference proteome</keyword>
<gene>
    <name evidence="13" type="ORF">KC19_6G038600</name>
</gene>
<dbReference type="GO" id="GO:0004784">
    <property type="term" value="F:superoxide dismutase activity"/>
    <property type="evidence" value="ECO:0007669"/>
    <property type="project" value="UniProtKB-EC"/>
</dbReference>
<evidence type="ECO:0000313" key="14">
    <source>
        <dbReference type="Proteomes" id="UP000822688"/>
    </source>
</evidence>
<dbReference type="FunFam" id="2.60.40.200:FF:000001">
    <property type="entry name" value="Superoxide dismutase [Cu-Zn]"/>
    <property type="match status" value="2"/>
</dbReference>
<accession>A0A8T0HB91</accession>
<comment type="cofactor">
    <cofactor evidence="2">
        <name>Zn(2+)</name>
        <dbReference type="ChEBI" id="CHEBI:29105"/>
    </cofactor>
</comment>
<evidence type="ECO:0000313" key="13">
    <source>
        <dbReference type="EMBL" id="KAG0568693.1"/>
    </source>
</evidence>
<proteinExistence type="inferred from homology"/>
<protein>
    <recommendedName>
        <fullName evidence="4">superoxide dismutase</fullName>
        <ecNumber evidence="4">1.15.1.1</ecNumber>
    </recommendedName>
</protein>
<feature type="domain" description="Superoxide dismutase copper/zinc binding" evidence="12">
    <location>
        <begin position="258"/>
        <end position="392"/>
    </location>
</feature>
<evidence type="ECO:0000256" key="6">
    <source>
        <dbReference type="ARBA" id="ARBA00022833"/>
    </source>
</evidence>
<feature type="compositionally biased region" description="Polar residues" evidence="11">
    <location>
        <begin position="115"/>
        <end position="128"/>
    </location>
</feature>
<keyword evidence="8" id="KW-0560">Oxidoreductase</keyword>
<feature type="compositionally biased region" description="Basic and acidic residues" evidence="11">
    <location>
        <begin position="12"/>
        <end position="22"/>
    </location>
</feature>
<keyword evidence="6" id="KW-0862">Zinc</keyword>
<evidence type="ECO:0000256" key="8">
    <source>
        <dbReference type="ARBA" id="ARBA00023002"/>
    </source>
</evidence>
<comment type="similarity">
    <text evidence="3">Belongs to the Cu-Zn superoxide dismutase family.</text>
</comment>
<evidence type="ECO:0000256" key="4">
    <source>
        <dbReference type="ARBA" id="ARBA00012682"/>
    </source>
</evidence>
<dbReference type="GO" id="GO:0005507">
    <property type="term" value="F:copper ion binding"/>
    <property type="evidence" value="ECO:0007669"/>
    <property type="project" value="InterPro"/>
</dbReference>
<dbReference type="EMBL" id="CM026427">
    <property type="protein sequence ID" value="KAG0568693.1"/>
    <property type="molecule type" value="Genomic_DNA"/>
</dbReference>
<dbReference type="InterPro" id="IPR024134">
    <property type="entry name" value="SOD_Cu/Zn_/chaperone"/>
</dbReference>
<reference evidence="13 14" key="1">
    <citation type="submission" date="2020-06" db="EMBL/GenBank/DDBJ databases">
        <title>WGS assembly of Ceratodon purpureus strain R40.</title>
        <authorList>
            <person name="Carey S.B."/>
            <person name="Jenkins J."/>
            <person name="Shu S."/>
            <person name="Lovell J.T."/>
            <person name="Sreedasyam A."/>
            <person name="Maumus F."/>
            <person name="Tiley G.P."/>
            <person name="Fernandez-Pozo N."/>
            <person name="Barry K."/>
            <person name="Chen C."/>
            <person name="Wang M."/>
            <person name="Lipzen A."/>
            <person name="Daum C."/>
            <person name="Saski C.A."/>
            <person name="Payton A.C."/>
            <person name="Mcbreen J.C."/>
            <person name="Conrad R.E."/>
            <person name="Kollar L.M."/>
            <person name="Olsson S."/>
            <person name="Huttunen S."/>
            <person name="Landis J.B."/>
            <person name="Wickett N.J."/>
            <person name="Johnson M.G."/>
            <person name="Rensing S.A."/>
            <person name="Grimwood J."/>
            <person name="Schmutz J."/>
            <person name="Mcdaniel S.F."/>
        </authorList>
    </citation>
    <scope>NUCLEOTIDE SEQUENCE [LARGE SCALE GENOMIC DNA]</scope>
    <source>
        <strain evidence="13 14">R40</strain>
    </source>
</reference>
<comment type="caution">
    <text evidence="13">The sequence shown here is derived from an EMBL/GenBank/DDBJ whole genome shotgun (WGS) entry which is preliminary data.</text>
</comment>
<evidence type="ECO:0000256" key="2">
    <source>
        <dbReference type="ARBA" id="ARBA00001947"/>
    </source>
</evidence>
<name>A0A8T0HB91_CERPU</name>
<dbReference type="PANTHER" id="PTHR10003">
    <property type="entry name" value="SUPEROXIDE DISMUTASE CU-ZN -RELATED"/>
    <property type="match status" value="1"/>
</dbReference>
<feature type="region of interest" description="Disordered" evidence="11">
    <location>
        <begin position="1"/>
        <end position="32"/>
    </location>
</feature>
<evidence type="ECO:0000256" key="1">
    <source>
        <dbReference type="ARBA" id="ARBA00001935"/>
    </source>
</evidence>
<evidence type="ECO:0000256" key="5">
    <source>
        <dbReference type="ARBA" id="ARBA00022723"/>
    </source>
</evidence>
<feature type="domain" description="Superoxide dismutase copper/zinc binding" evidence="12">
    <location>
        <begin position="451"/>
        <end position="585"/>
    </location>
</feature>
<dbReference type="AlphaFoldDB" id="A0A8T0HB91"/>
<comment type="catalytic activity">
    <reaction evidence="10">
        <text>2 superoxide + 2 H(+) = H2O2 + O2</text>
        <dbReference type="Rhea" id="RHEA:20696"/>
        <dbReference type="ChEBI" id="CHEBI:15378"/>
        <dbReference type="ChEBI" id="CHEBI:15379"/>
        <dbReference type="ChEBI" id="CHEBI:16240"/>
        <dbReference type="ChEBI" id="CHEBI:18421"/>
        <dbReference type="EC" id="1.15.1.1"/>
    </reaction>
</comment>
<dbReference type="Proteomes" id="UP000822688">
    <property type="component" value="Chromosome 6"/>
</dbReference>